<keyword evidence="3" id="KW-1185">Reference proteome</keyword>
<feature type="transmembrane region" description="Helical" evidence="1">
    <location>
        <begin position="32"/>
        <end position="50"/>
    </location>
</feature>
<name>A0A674NY38_TAKRU</name>
<sequence length="133" mass="15295">MFWSLSRYQFVYVHGVPSSYSRVSHGVPQGSVLGPILFTLYMLLLGNIIWQHGIHFHYHMITLYGISLASSLSVRNLGVTFDQNLSFNSYIKIVSRRAFFHPRNIANIRKLLTRHDAEKLAFVCICYFQAGLL</sequence>
<dbReference type="Proteomes" id="UP000005226">
    <property type="component" value="Chromosome 4"/>
</dbReference>
<evidence type="ECO:0000313" key="2">
    <source>
        <dbReference type="Ensembl" id="ENSTRUP00000078265.1"/>
    </source>
</evidence>
<dbReference type="InParanoid" id="A0A674NY38"/>
<dbReference type="PANTHER" id="PTHR33332">
    <property type="entry name" value="REVERSE TRANSCRIPTASE DOMAIN-CONTAINING PROTEIN"/>
    <property type="match status" value="1"/>
</dbReference>
<evidence type="ECO:0008006" key="4">
    <source>
        <dbReference type="Google" id="ProtNLM"/>
    </source>
</evidence>
<reference evidence="2 3" key="1">
    <citation type="journal article" date="2011" name="Genome Biol. Evol.">
        <title>Integration of the genetic map and genome assembly of fugu facilitates insights into distinct features of genome evolution in teleosts and mammals.</title>
        <authorList>
            <person name="Kai W."/>
            <person name="Kikuchi K."/>
            <person name="Tohari S."/>
            <person name="Chew A.K."/>
            <person name="Tay A."/>
            <person name="Fujiwara A."/>
            <person name="Hosoya S."/>
            <person name="Suetake H."/>
            <person name="Naruse K."/>
            <person name="Brenner S."/>
            <person name="Suzuki Y."/>
            <person name="Venkatesh B."/>
        </authorList>
    </citation>
    <scope>NUCLEOTIDE SEQUENCE [LARGE SCALE GENOMIC DNA]</scope>
</reference>
<evidence type="ECO:0000256" key="1">
    <source>
        <dbReference type="SAM" id="Phobius"/>
    </source>
</evidence>
<protein>
    <recommendedName>
        <fullName evidence="4">Reverse transcriptase domain-containing protein</fullName>
    </recommendedName>
</protein>
<organism evidence="2 3">
    <name type="scientific">Takifugu rubripes</name>
    <name type="common">Japanese pufferfish</name>
    <name type="synonym">Fugu rubripes</name>
    <dbReference type="NCBI Taxonomy" id="31033"/>
    <lineage>
        <taxon>Eukaryota</taxon>
        <taxon>Metazoa</taxon>
        <taxon>Chordata</taxon>
        <taxon>Craniata</taxon>
        <taxon>Vertebrata</taxon>
        <taxon>Euteleostomi</taxon>
        <taxon>Actinopterygii</taxon>
        <taxon>Neopterygii</taxon>
        <taxon>Teleostei</taxon>
        <taxon>Neoteleostei</taxon>
        <taxon>Acanthomorphata</taxon>
        <taxon>Eupercaria</taxon>
        <taxon>Tetraodontiformes</taxon>
        <taxon>Tetradontoidea</taxon>
        <taxon>Tetraodontidae</taxon>
        <taxon>Takifugu</taxon>
    </lineage>
</organism>
<dbReference type="Ensembl" id="ENSTRUT00000074605.1">
    <property type="protein sequence ID" value="ENSTRUP00000078265.1"/>
    <property type="gene ID" value="ENSTRUG00000028154.1"/>
</dbReference>
<accession>A0A674NY38</accession>
<keyword evidence="1" id="KW-0812">Transmembrane</keyword>
<dbReference type="AlphaFoldDB" id="A0A674NY38"/>
<keyword evidence="1" id="KW-0472">Membrane</keyword>
<reference evidence="2" key="3">
    <citation type="submission" date="2025-09" db="UniProtKB">
        <authorList>
            <consortium name="Ensembl"/>
        </authorList>
    </citation>
    <scope>IDENTIFICATION</scope>
</reference>
<proteinExistence type="predicted"/>
<reference evidence="2" key="2">
    <citation type="submission" date="2025-08" db="UniProtKB">
        <authorList>
            <consortium name="Ensembl"/>
        </authorList>
    </citation>
    <scope>IDENTIFICATION</scope>
</reference>
<keyword evidence="1" id="KW-1133">Transmembrane helix</keyword>
<evidence type="ECO:0000313" key="3">
    <source>
        <dbReference type="Proteomes" id="UP000005226"/>
    </source>
</evidence>